<feature type="compositionally biased region" description="Acidic residues" evidence="1">
    <location>
        <begin position="136"/>
        <end position="152"/>
    </location>
</feature>
<dbReference type="InParanoid" id="A0A482WID6"/>
<reference evidence="3 4" key="1">
    <citation type="journal article" date="2017" name="Gigascience">
        <title>Genome sequence of the small brown planthopper, Laodelphax striatellus.</title>
        <authorList>
            <person name="Zhu J."/>
            <person name="Jiang F."/>
            <person name="Wang X."/>
            <person name="Yang P."/>
            <person name="Bao Y."/>
            <person name="Zhao W."/>
            <person name="Wang W."/>
            <person name="Lu H."/>
            <person name="Wang Q."/>
            <person name="Cui N."/>
            <person name="Li J."/>
            <person name="Chen X."/>
            <person name="Luo L."/>
            <person name="Yu J."/>
            <person name="Kang L."/>
            <person name="Cui F."/>
        </authorList>
    </citation>
    <scope>NUCLEOTIDE SEQUENCE [LARGE SCALE GENOMIC DNA]</scope>
    <source>
        <strain evidence="3">Lst14</strain>
    </source>
</reference>
<dbReference type="Proteomes" id="UP000291343">
    <property type="component" value="Unassembled WGS sequence"/>
</dbReference>
<accession>A0A482WID6</accession>
<dbReference type="AlphaFoldDB" id="A0A482WID6"/>
<evidence type="ECO:0000313" key="3">
    <source>
        <dbReference type="EMBL" id="RZF33218.1"/>
    </source>
</evidence>
<keyword evidence="2" id="KW-0472">Membrane</keyword>
<gene>
    <name evidence="3" type="ORF">LSTR_LSTR014023</name>
</gene>
<keyword evidence="2" id="KW-0812">Transmembrane</keyword>
<evidence type="ECO:0000256" key="1">
    <source>
        <dbReference type="SAM" id="MobiDB-lite"/>
    </source>
</evidence>
<keyword evidence="4" id="KW-1185">Reference proteome</keyword>
<keyword evidence="2" id="KW-1133">Transmembrane helix</keyword>
<comment type="caution">
    <text evidence="3">The sequence shown here is derived from an EMBL/GenBank/DDBJ whole genome shotgun (WGS) entry which is preliminary data.</text>
</comment>
<feature type="region of interest" description="Disordered" evidence="1">
    <location>
        <begin position="95"/>
        <end position="162"/>
    </location>
</feature>
<organism evidence="3 4">
    <name type="scientific">Laodelphax striatellus</name>
    <name type="common">Small brown planthopper</name>
    <name type="synonym">Delphax striatella</name>
    <dbReference type="NCBI Taxonomy" id="195883"/>
    <lineage>
        <taxon>Eukaryota</taxon>
        <taxon>Metazoa</taxon>
        <taxon>Ecdysozoa</taxon>
        <taxon>Arthropoda</taxon>
        <taxon>Hexapoda</taxon>
        <taxon>Insecta</taxon>
        <taxon>Pterygota</taxon>
        <taxon>Neoptera</taxon>
        <taxon>Paraneoptera</taxon>
        <taxon>Hemiptera</taxon>
        <taxon>Auchenorrhyncha</taxon>
        <taxon>Fulgoroidea</taxon>
        <taxon>Delphacidae</taxon>
        <taxon>Criomorphinae</taxon>
        <taxon>Laodelphax</taxon>
    </lineage>
</organism>
<proteinExistence type="predicted"/>
<dbReference type="EMBL" id="QKKF02034557">
    <property type="protein sequence ID" value="RZF33218.1"/>
    <property type="molecule type" value="Genomic_DNA"/>
</dbReference>
<sequence length="190" mass="21968">MTVFTPNSSLEAMDIYVYIVVALQAGLATVTVGHKLCVQCHRRYIRSDDAVRYSRVGVGDSACSCARVLVCVILSVCAFPALFQREDSWLFCSPEEQKEEKEEKEEEKEKKEGKEEKDEKEGKEEKEEKEKKEKDEKEEEKEEKEEEEEEEKEIEKNEQQSSFCSCEARIHLKAFPLTLSTKAPLELFKV</sequence>
<protein>
    <submittedName>
        <fullName evidence="3">Uncharacterized protein</fullName>
    </submittedName>
</protein>
<evidence type="ECO:0000313" key="4">
    <source>
        <dbReference type="Proteomes" id="UP000291343"/>
    </source>
</evidence>
<feature type="transmembrane region" description="Helical" evidence="2">
    <location>
        <begin position="15"/>
        <end position="37"/>
    </location>
</feature>
<name>A0A482WID6_LAOST</name>
<evidence type="ECO:0000256" key="2">
    <source>
        <dbReference type="SAM" id="Phobius"/>
    </source>
</evidence>
<feature type="compositionally biased region" description="Basic and acidic residues" evidence="1">
    <location>
        <begin position="95"/>
        <end position="135"/>
    </location>
</feature>